<dbReference type="FunFam" id="2.40.30.20:FF:000002">
    <property type="entry name" value="V-type proton ATPase catalytic subunit A"/>
    <property type="match status" value="1"/>
</dbReference>
<dbReference type="NCBIfam" id="TIGR01042">
    <property type="entry name" value="V-ATPase_V1_A"/>
    <property type="match status" value="1"/>
</dbReference>
<evidence type="ECO:0000256" key="13">
    <source>
        <dbReference type="ARBA" id="ARBA00029427"/>
    </source>
</evidence>
<dbReference type="Gene3D" id="1.10.510.10">
    <property type="entry name" value="Transferase(Phosphotransferase) domain 1"/>
    <property type="match status" value="1"/>
</dbReference>
<comment type="caution">
    <text evidence="19">The sequence shown here is derived from an EMBL/GenBank/DDBJ whole genome shotgun (WGS) entry which is preliminary data.</text>
</comment>
<comment type="similarity">
    <text evidence="3">Belongs to the ATPase alpha/beta chains family.</text>
</comment>
<dbReference type="EMBL" id="MQVM01000020">
    <property type="protein sequence ID" value="ONH72553.1"/>
    <property type="molecule type" value="Genomic_DNA"/>
</dbReference>
<evidence type="ECO:0000256" key="14">
    <source>
        <dbReference type="ARBA" id="ARBA00029477"/>
    </source>
</evidence>
<dbReference type="InterPro" id="IPR023366">
    <property type="entry name" value="ATP_synth_asu-like_sf"/>
</dbReference>
<dbReference type="InterPro" id="IPR000719">
    <property type="entry name" value="Prot_kinase_dom"/>
</dbReference>
<dbReference type="InterPro" id="IPR036890">
    <property type="entry name" value="HATPase_C_sf"/>
</dbReference>
<dbReference type="Pfam" id="PF10436">
    <property type="entry name" value="BCDHK_Adom3"/>
    <property type="match status" value="1"/>
</dbReference>
<dbReference type="InterPro" id="IPR036784">
    <property type="entry name" value="AK/P_DHK_N_sf"/>
</dbReference>
<keyword evidence="12" id="KW-0496">Mitochondrion</keyword>
<evidence type="ECO:0000256" key="7">
    <source>
        <dbReference type="ARBA" id="ARBA00022741"/>
    </source>
</evidence>
<evidence type="ECO:0000256" key="2">
    <source>
        <dbReference type="ARBA" id="ARBA00006155"/>
    </source>
</evidence>
<evidence type="ECO:0000259" key="18">
    <source>
        <dbReference type="PROSITE" id="PS50011"/>
    </source>
</evidence>
<dbReference type="GO" id="GO:0005739">
    <property type="term" value="C:mitochondrion"/>
    <property type="evidence" value="ECO:0007669"/>
    <property type="project" value="UniProtKB-SubCell"/>
</dbReference>
<dbReference type="InterPro" id="IPR016024">
    <property type="entry name" value="ARM-type_fold"/>
</dbReference>
<evidence type="ECO:0000313" key="19">
    <source>
        <dbReference type="EMBL" id="ONH72553.1"/>
    </source>
</evidence>
<evidence type="ECO:0000256" key="9">
    <source>
        <dbReference type="ARBA" id="ARBA00022840"/>
    </source>
</evidence>
<evidence type="ECO:0000313" key="20">
    <source>
        <dbReference type="Proteomes" id="UP000189274"/>
    </source>
</evidence>
<dbReference type="GO" id="GO:0033180">
    <property type="term" value="C:proton-transporting V-type ATPase, V1 domain"/>
    <property type="evidence" value="ECO:0007669"/>
    <property type="project" value="InterPro"/>
</dbReference>
<proteinExistence type="inferred from homology"/>
<keyword evidence="6" id="KW-0813">Transport</keyword>
<keyword evidence="9" id="KW-0067">ATP-binding</keyword>
<dbReference type="Pfam" id="PF00006">
    <property type="entry name" value="ATP-synt_ab"/>
    <property type="match status" value="1"/>
</dbReference>
<feature type="region of interest" description="Disordered" evidence="17">
    <location>
        <begin position="1704"/>
        <end position="1788"/>
    </location>
</feature>
<sequence length="1788" mass="201330">MSSGQLTSLAKSVSLLTSFKEGSLLLNEQHFYKNSILKQWTSKHAHPVTLRQLANFGKRMTQEKIVSSANFVRTEIPTRLSLKIDELQQLPYQITSNHHINQVYQSYYHCFNAFRKIEEIKSLQENEKFCKFVYNMLNDHLIVLPHLMMGALEVSILGLMSQKDLDEFMSSMLRSRMSRRVIMDQHISMSRAFMENQKNNNHSNEVKPPDYVGEAFHYCSAHRHLRLSYDKITIFMKSLYPQLQMPELQINGDDVKFQFMTNHLNYIFTELLRNSLKSTIVQFMKLNKLHEPVSNLKPPPIIVDITNTKSELTFKISDQGGGIPPEKMETLWSFGKPPNSAMEHLENFHKIPGLTIPKKLPIEEHHYFRDLSERTHSYLTDDLGNILDTIGTMEMTSHDDSESTLESLASRPFELTLGISLPMCKVYTDYWNGVLEASSMYGYGSDFYLKLRKLALENARKAIKNLSIEDNESLYGQIYSVSGPVVIAENMIGCAMYELVRVGHDNLVGEVIRIDADKATIQVYEETAGVTVGDPVLRTGKPLSVELGPGLMETIYDGIQRPLKAIKEMSQSIYIPRGVDTPALSRTVKYDFTPVNFQVGDHITGGDIFGIAFENSLLSEHKILLPPRARGTIVSIQPAGSYTVDEPLLEVEYEGVVTKYSMMHTWPVRVPRPVASKLSANYPLLTGQRVLDALFPCVQGGTTCIPGAFGCGKTVISQSLSKYSNSDVIIYVGCGERGNEMAEVLMEFPELYTEISGKREPIMKRTTLVANTSNMPVAAREASIYTGITLAEYFRDQGKNVSMIADSSSRWAEALREISGRLGEMPADQGFPAYLGAKLASFYERAGKSIALGSPDREGSVSIVAAVSPAGGDFSDPVTTSTLGITQVFWGLDKKLAQRKHFPSINTSISYSKYTTVLNKFYDQNYPEFASLRDKIKEILSNAEELEQVVQLVGKSALSDSDKIVLDVSNLIKEDFLQQNGYSTYDAFCPIWKTYDMMRTFVSYYDEAQRAVAGGASWSKLSENTSDVKHAVSSAKFFEPSRGEEEISGEFNKLISKISDLGSLGNFMNFLTKTLGTLTGTAIPYTFGDVVAKSNSDDPSSNSLWTIYDGISDKDSMPVTIHAFDLKNPHNSKFIPNAKNAAKKHRALSLLPGVLTVVEVIENDRTIYLITEHATPISKTLARFTNDSKIWGIYQLSNALKFINIEGSCVHGNIRLNNVYITDSGEWKIGGFEFACNYKDDTMDYLTLYSNYNALVASKHMIIPPEFESNGVECFRQQLSGIKGCKFDAFLLGATIYQIYEMRQPILGDLSRSANFHGFPLNKLCAPSIGLRITSEQFLNNGAQTYFDNSDIDAYSRISQITLLDVAEKMEIFKALVFGNIPNQFLENKVIPQIVDTFNRLSDNQENIQTMLIYLLFKIYEKSEKESRSFELFFKPVYFKSFTFGDRAIRTMLLKILPQVVNRFTQYEVQNNIYPNLVTGFQDTDITVRTETLLSISYIMDKITERQLNNDLLRYLARLQSDSDARLRANTVICLNKISENMNSNTRIGVLVTAFGKALRDSDYVTRLCAVRGFRESIEYFSAEVCCSKVLSSLSPALLDKSSVIREEAEETFEMYMTKIRNESAKLETSDEDQHIRDDVKDLNNLLESLSLDAMGETLVGSISGLDTPRSTPFPESSMNKNNFSKSTLPSFENLVDDDLDFDDDGWGAMEDNEDEKLETTHKQEPARIELTKKEPARKEPIKKEPVRKPIKRSLTLGKTKPAPLKFNLTAQPSQNNNHDDDGWGDGW</sequence>
<evidence type="ECO:0000256" key="12">
    <source>
        <dbReference type="ARBA" id="ARBA00023128"/>
    </source>
</evidence>
<keyword evidence="11" id="KW-0406">Ion transport</keyword>
<dbReference type="Gene3D" id="1.25.10.10">
    <property type="entry name" value="Leucine-rich Repeat Variant"/>
    <property type="match status" value="1"/>
</dbReference>
<comment type="subcellular location">
    <subcellularLocation>
        <location evidence="1">Mitochondrion</location>
    </subcellularLocation>
    <subcellularLocation>
        <location evidence="13">Vacuole membrane</location>
        <topology evidence="13">Peripheral membrane protein</topology>
        <orientation evidence="13">Cytoplasmic side</orientation>
    </subcellularLocation>
</comment>
<dbReference type="InterPro" id="IPR011009">
    <property type="entry name" value="Kinase-like_dom_sf"/>
</dbReference>
<keyword evidence="10" id="KW-1278">Translocase</keyword>
<dbReference type="Gene3D" id="2.40.30.20">
    <property type="match status" value="1"/>
</dbReference>
<evidence type="ECO:0000256" key="1">
    <source>
        <dbReference type="ARBA" id="ARBA00004173"/>
    </source>
</evidence>
<dbReference type="GO" id="GO:0005524">
    <property type="term" value="F:ATP binding"/>
    <property type="evidence" value="ECO:0007669"/>
    <property type="project" value="UniProtKB-KW"/>
</dbReference>
<dbReference type="CDD" id="cd18111">
    <property type="entry name" value="ATP-synt_V_A-type_alpha_C"/>
    <property type="match status" value="1"/>
</dbReference>
<dbReference type="CDD" id="cd18119">
    <property type="entry name" value="ATP-synt_V_A-type_alpha_N"/>
    <property type="match status" value="1"/>
</dbReference>
<comment type="catalytic activity">
    <reaction evidence="15">
        <text>ATP + H2O + 4 H(+)(in) = ADP + phosphate + 5 H(+)(out)</text>
        <dbReference type="Rhea" id="RHEA:57720"/>
        <dbReference type="ChEBI" id="CHEBI:15377"/>
        <dbReference type="ChEBI" id="CHEBI:15378"/>
        <dbReference type="ChEBI" id="CHEBI:30616"/>
        <dbReference type="ChEBI" id="CHEBI:43474"/>
        <dbReference type="ChEBI" id="CHEBI:456216"/>
        <dbReference type="EC" id="7.1.2.2"/>
    </reaction>
</comment>
<dbReference type="Pfam" id="PF22919">
    <property type="entry name" value="ATP-synt_VA_C"/>
    <property type="match status" value="1"/>
</dbReference>
<dbReference type="PANTHER" id="PTHR43607:SF1">
    <property type="entry name" value="H(+)-TRANSPORTING TWO-SECTOR ATPASE"/>
    <property type="match status" value="1"/>
</dbReference>
<dbReference type="Proteomes" id="UP000189274">
    <property type="component" value="Unassembled WGS sequence"/>
</dbReference>
<dbReference type="SUPFAM" id="SSF47917">
    <property type="entry name" value="C-terminal domain of alpha and beta subunits of F1 ATP synthase"/>
    <property type="match status" value="1"/>
</dbReference>
<dbReference type="GO" id="GO:0055082">
    <property type="term" value="P:intracellular chemical homeostasis"/>
    <property type="evidence" value="ECO:0007669"/>
    <property type="project" value="UniProtKB-ARBA"/>
</dbReference>
<dbReference type="InterPro" id="IPR020003">
    <property type="entry name" value="ATPase_a/bsu_AS"/>
</dbReference>
<organism evidence="19 20">
    <name type="scientific">Pichia kudriavzevii</name>
    <name type="common">Yeast</name>
    <name type="synonym">Issatchenkia orientalis</name>
    <dbReference type="NCBI Taxonomy" id="4909"/>
    <lineage>
        <taxon>Eukaryota</taxon>
        <taxon>Fungi</taxon>
        <taxon>Dikarya</taxon>
        <taxon>Ascomycota</taxon>
        <taxon>Saccharomycotina</taxon>
        <taxon>Pichiomycetes</taxon>
        <taxon>Pichiales</taxon>
        <taxon>Pichiaceae</taxon>
        <taxon>Pichia</taxon>
    </lineage>
</organism>
<comment type="subunit">
    <text evidence="14">V-ATPase is a heteromultimeric enzyme composed of a peripheral catalytic V1 complex (components A to H) attached to an integral membrane V0 proton pore complex (components: a, c, c', c'', d, e, f and VOA1).</text>
</comment>
<evidence type="ECO:0000256" key="6">
    <source>
        <dbReference type="ARBA" id="ARBA00022448"/>
    </source>
</evidence>
<dbReference type="Gene3D" id="3.30.200.20">
    <property type="entry name" value="Phosphorylase Kinase, domain 1"/>
    <property type="match status" value="1"/>
</dbReference>
<dbReference type="GO" id="GO:0046961">
    <property type="term" value="F:proton-transporting ATPase activity, rotational mechanism"/>
    <property type="evidence" value="ECO:0007669"/>
    <property type="project" value="InterPro"/>
</dbReference>
<dbReference type="InterPro" id="IPR000194">
    <property type="entry name" value="ATPase_F1/V1/A1_a/bsu_nucl-bd"/>
</dbReference>
<dbReference type="Gene3D" id="2.40.50.100">
    <property type="match status" value="1"/>
</dbReference>
<dbReference type="SUPFAM" id="SSF56112">
    <property type="entry name" value="Protein kinase-like (PK-like)"/>
    <property type="match status" value="1"/>
</dbReference>
<dbReference type="NCBIfam" id="NF003220">
    <property type="entry name" value="PRK04192.1"/>
    <property type="match status" value="1"/>
</dbReference>
<dbReference type="Gene3D" id="3.40.50.300">
    <property type="entry name" value="P-loop containing nucleotide triphosphate hydrolases"/>
    <property type="match status" value="1"/>
</dbReference>
<dbReference type="InterPro" id="IPR018955">
    <property type="entry name" value="BCDHK/PDK_N"/>
</dbReference>
<evidence type="ECO:0000256" key="17">
    <source>
        <dbReference type="SAM" id="MobiDB-lite"/>
    </source>
</evidence>
<evidence type="ECO:0000256" key="5">
    <source>
        <dbReference type="ARBA" id="ARBA00018860"/>
    </source>
</evidence>
<dbReference type="SUPFAM" id="SSF48371">
    <property type="entry name" value="ARM repeat"/>
    <property type="match status" value="1"/>
</dbReference>
<dbReference type="SUPFAM" id="SSF52540">
    <property type="entry name" value="P-loop containing nucleoside triphosphate hydrolases"/>
    <property type="match status" value="1"/>
</dbReference>
<dbReference type="SUPFAM" id="SSF69012">
    <property type="entry name" value="alpha-ketoacid dehydrogenase kinase, N-terminal domain"/>
    <property type="match status" value="1"/>
</dbReference>
<dbReference type="InterPro" id="IPR027417">
    <property type="entry name" value="P-loop_NTPase"/>
</dbReference>
<dbReference type="Gene3D" id="1.20.140.20">
    <property type="entry name" value="Alpha-ketoacid/pyruvate dehydrogenase kinase, N-terminal domain"/>
    <property type="match status" value="1"/>
</dbReference>
<comment type="function">
    <text evidence="16">Catalytic subunit of the V1 complex of vacuolar(H+)-ATPase (V-ATPase), a multisubunit enzyme composed of a peripheral complex (V1) that hydrolyzes ATP and a membrane integral complex (V0) that translocates protons. V-ATPase is responsible for acidifying and maintaining the pH of intracellular compartments.</text>
</comment>
<dbReference type="GO" id="GO:0004672">
    <property type="term" value="F:protein kinase activity"/>
    <property type="evidence" value="ECO:0007669"/>
    <property type="project" value="InterPro"/>
</dbReference>
<accession>A0A1V2LJN2</accession>
<comment type="similarity">
    <text evidence="2">Belongs to the PDK/BCKDK protein kinase family.</text>
</comment>
<dbReference type="GO" id="GO:0046034">
    <property type="term" value="P:ATP metabolic process"/>
    <property type="evidence" value="ECO:0007669"/>
    <property type="project" value="InterPro"/>
</dbReference>
<gene>
    <name evidence="19" type="ORF">BOH78_3736</name>
</gene>
<dbReference type="GO" id="GO:0016887">
    <property type="term" value="F:ATP hydrolysis activity"/>
    <property type="evidence" value="ECO:0007669"/>
    <property type="project" value="InterPro"/>
</dbReference>
<feature type="compositionally biased region" description="Basic and acidic residues" evidence="17">
    <location>
        <begin position="1718"/>
        <end position="1748"/>
    </location>
</feature>
<evidence type="ECO:0000256" key="15">
    <source>
        <dbReference type="ARBA" id="ARBA00048383"/>
    </source>
</evidence>
<keyword evidence="7" id="KW-0547">Nucleotide-binding</keyword>
<evidence type="ECO:0000256" key="10">
    <source>
        <dbReference type="ARBA" id="ARBA00022967"/>
    </source>
</evidence>
<dbReference type="InterPro" id="IPR004100">
    <property type="entry name" value="ATPase_F1/V1/A1_a/bsu_N"/>
</dbReference>
<dbReference type="PROSITE" id="PS00152">
    <property type="entry name" value="ATPASE_ALPHA_BETA"/>
    <property type="match status" value="1"/>
</dbReference>
<evidence type="ECO:0000256" key="11">
    <source>
        <dbReference type="ARBA" id="ARBA00023065"/>
    </source>
</evidence>
<dbReference type="PROSITE" id="PS50011">
    <property type="entry name" value="PROTEIN_KINASE_DOM"/>
    <property type="match status" value="1"/>
</dbReference>
<dbReference type="EC" id="7.1.2.2" evidence="4"/>
<dbReference type="FunFam" id="2.40.50.100:FF:000008">
    <property type="entry name" value="V-type proton ATPase catalytic subunit A"/>
    <property type="match status" value="1"/>
</dbReference>
<dbReference type="InterPro" id="IPR011989">
    <property type="entry name" value="ARM-like"/>
</dbReference>
<evidence type="ECO:0000256" key="4">
    <source>
        <dbReference type="ARBA" id="ARBA00012473"/>
    </source>
</evidence>
<dbReference type="Gene3D" id="1.10.1140.10">
    <property type="entry name" value="Bovine Mitochondrial F1-atpase, Atp Synthase Beta Chain, Chain D, domain 3"/>
    <property type="match status" value="1"/>
</dbReference>
<dbReference type="CDD" id="cd01134">
    <property type="entry name" value="V_A-ATPase_A"/>
    <property type="match status" value="1"/>
</dbReference>
<dbReference type="Pfam" id="PF02874">
    <property type="entry name" value="ATP-synt_ab_N"/>
    <property type="match status" value="1"/>
</dbReference>
<feature type="domain" description="Protein kinase" evidence="18">
    <location>
        <begin position="1093"/>
        <end position="1386"/>
    </location>
</feature>
<dbReference type="PANTHER" id="PTHR43607">
    <property type="entry name" value="V-TYPE PROTON ATPASE CATALYTIC SUBUNIT A"/>
    <property type="match status" value="1"/>
</dbReference>
<dbReference type="Pfam" id="PF16886">
    <property type="entry name" value="ATP-synt_ab_Xtn"/>
    <property type="match status" value="1"/>
</dbReference>
<name>A0A1V2LJN2_PICKU</name>
<dbReference type="InterPro" id="IPR031686">
    <property type="entry name" value="ATP-synth_a_Xtn"/>
</dbReference>
<feature type="compositionally biased region" description="Acidic residues" evidence="17">
    <location>
        <begin position="1704"/>
        <end position="1717"/>
    </location>
</feature>
<dbReference type="InterPro" id="IPR022878">
    <property type="entry name" value="V-ATPase_asu"/>
</dbReference>
<reference evidence="20" key="1">
    <citation type="journal article" date="2017" name="Genome Announc.">
        <title>Genome sequences of Cyberlindnera fabianii 65, Pichia kudriavzevii 129, and Saccharomyces cerevisiae 131 isolated from fermented masau fruits in Zimbabwe.</title>
        <authorList>
            <person name="van Rijswijck I.M.H."/>
            <person name="Derks M.F.L."/>
            <person name="Abee T."/>
            <person name="de Ridder D."/>
            <person name="Smid E.J."/>
        </authorList>
    </citation>
    <scope>NUCLEOTIDE SEQUENCE [LARGE SCALE GENOMIC DNA]</scope>
    <source>
        <strain evidence="20">129</strain>
    </source>
</reference>
<dbReference type="FunFam" id="1.10.1140.10:FF:000002">
    <property type="entry name" value="V-type proton ATPase catalytic subunit A"/>
    <property type="match status" value="1"/>
</dbReference>
<dbReference type="SUPFAM" id="SSF55874">
    <property type="entry name" value="ATPase domain of HSP90 chaperone/DNA topoisomerase II/histidine kinase"/>
    <property type="match status" value="1"/>
</dbReference>
<dbReference type="GO" id="GO:0000329">
    <property type="term" value="C:fungal-type vacuole membrane"/>
    <property type="evidence" value="ECO:0007669"/>
    <property type="project" value="TreeGrafter"/>
</dbReference>
<evidence type="ECO:0000256" key="8">
    <source>
        <dbReference type="ARBA" id="ARBA00022781"/>
    </source>
</evidence>
<dbReference type="InterPro" id="IPR005725">
    <property type="entry name" value="ATPase_V1-cplx_asu"/>
</dbReference>
<dbReference type="VEuPathDB" id="FungiDB:C5L36_0B08100"/>
<dbReference type="InterPro" id="IPR055190">
    <property type="entry name" value="ATP-synt_VA_C"/>
</dbReference>
<dbReference type="SUPFAM" id="SSF50615">
    <property type="entry name" value="N-terminal domain of alpha and beta subunits of F1 ATP synthase"/>
    <property type="match status" value="1"/>
</dbReference>
<dbReference type="VEuPathDB" id="FungiDB:C5L36_0B08090"/>
<protein>
    <recommendedName>
        <fullName evidence="5">V-type proton ATPase catalytic subunit A</fullName>
        <ecNumber evidence="4">7.1.2.2</ecNumber>
    </recommendedName>
</protein>
<dbReference type="FunFam" id="3.40.50.300:FF:000052">
    <property type="entry name" value="V-type proton ATPase catalytic subunit A"/>
    <property type="match status" value="1"/>
</dbReference>
<keyword evidence="8" id="KW-0375">Hydrogen ion transport</keyword>
<evidence type="ECO:0000256" key="16">
    <source>
        <dbReference type="ARBA" id="ARBA00058996"/>
    </source>
</evidence>
<dbReference type="InterPro" id="IPR036121">
    <property type="entry name" value="ATPase_F1/V1/A1_a/bsu_N_sf"/>
</dbReference>
<dbReference type="Gene3D" id="3.30.565.10">
    <property type="entry name" value="Histidine kinase-like ATPase, C-terminal domain"/>
    <property type="match status" value="1"/>
</dbReference>
<dbReference type="VEuPathDB" id="FungiDB:C5L36_0B08110"/>
<evidence type="ECO:0000256" key="3">
    <source>
        <dbReference type="ARBA" id="ARBA00008936"/>
    </source>
</evidence>
<dbReference type="HAMAP" id="MF_00309">
    <property type="entry name" value="ATP_synth_A_arch"/>
    <property type="match status" value="1"/>
</dbReference>
<dbReference type="InterPro" id="IPR024034">
    <property type="entry name" value="ATPase_F1/V1_b/a_C"/>
</dbReference>